<evidence type="ECO:0000256" key="2">
    <source>
        <dbReference type="ARBA" id="ARBA00010742"/>
    </source>
</evidence>
<dbReference type="PROSITE" id="PS51257">
    <property type="entry name" value="PROKAR_LIPOPROTEIN"/>
    <property type="match status" value="1"/>
</dbReference>
<comment type="caution">
    <text evidence="6">The sequence shown here is derived from an EMBL/GenBank/DDBJ whole genome shotgun (WGS) entry which is preliminary data.</text>
</comment>
<name>A0ABS3M4S4_9BACT</name>
<accession>A0ABS3M4S4</accession>
<keyword evidence="7" id="KW-1185">Reference proteome</keyword>
<dbReference type="PANTHER" id="PTHR30024:SF47">
    <property type="entry name" value="TAURINE-BINDING PERIPLASMIC PROTEIN"/>
    <property type="match status" value="1"/>
</dbReference>
<evidence type="ECO:0000256" key="4">
    <source>
        <dbReference type="SAM" id="SignalP"/>
    </source>
</evidence>
<evidence type="ECO:0000313" key="7">
    <source>
        <dbReference type="Proteomes" id="UP000664265"/>
    </source>
</evidence>
<dbReference type="RefSeq" id="WP_107582802.1">
    <property type="nucleotide sequence ID" value="NZ_JAERMS010000011.1"/>
</dbReference>
<evidence type="ECO:0000313" key="6">
    <source>
        <dbReference type="EMBL" id="MBO1363173.1"/>
    </source>
</evidence>
<comment type="similarity">
    <text evidence="2">Belongs to the bacterial solute-binding protein SsuA/TauA family.</text>
</comment>
<sequence length="302" mass="34437">MIFLKKYILCLLTLAFFCSCGNSYEERQRLSRAEQARIRRADSLALKVAVLPTLDCLPILVAKDNRLFDTLGVNVHLRHLNAQMDCDTEIIGGSIEGMVTDLVRARRIAARGVPLEYVATTEASWQLIANRAARLRRLNQLGDKMVAMTRYSATDYLTQHTLDTVKLKEQVFNIQINNVKLRLAMLLNNEIDAVWLPEPQATKARLNGHNVLADSRKLGVNFRVIAFRKKALADKRRRQQLRLFIKAYDMACDSINKNGLSHYAGLLQKYDDVDEKTLKFLPVIRYQHARKPQAADIEKASK</sequence>
<reference evidence="6 7" key="1">
    <citation type="submission" date="2021-01" db="EMBL/GenBank/DDBJ databases">
        <title>Prevotella A2931 sp. nov.</title>
        <authorList>
            <person name="Buhl M."/>
            <person name="Oberhettinger P."/>
        </authorList>
    </citation>
    <scope>NUCLEOTIDE SEQUENCE [LARGE SCALE GENOMIC DNA]</scope>
    <source>
        <strain evidence="6 7">A2931</strain>
    </source>
</reference>
<dbReference type="InterPro" id="IPR015168">
    <property type="entry name" value="SsuA/THI5"/>
</dbReference>
<feature type="signal peptide" evidence="4">
    <location>
        <begin position="1"/>
        <end position="21"/>
    </location>
</feature>
<evidence type="ECO:0000256" key="3">
    <source>
        <dbReference type="ARBA" id="ARBA00022729"/>
    </source>
</evidence>
<evidence type="ECO:0000259" key="5">
    <source>
        <dbReference type="Pfam" id="PF09084"/>
    </source>
</evidence>
<feature type="domain" description="SsuA/THI5-like" evidence="5">
    <location>
        <begin position="56"/>
        <end position="253"/>
    </location>
</feature>
<gene>
    <name evidence="6" type="ORF">JHU38_05190</name>
</gene>
<comment type="subcellular location">
    <subcellularLocation>
        <location evidence="1">Periplasm</location>
    </subcellularLocation>
</comment>
<feature type="chain" id="PRO_5045566919" evidence="4">
    <location>
        <begin position="22"/>
        <end position="302"/>
    </location>
</feature>
<dbReference type="PANTHER" id="PTHR30024">
    <property type="entry name" value="ALIPHATIC SULFONATES-BINDING PROTEIN-RELATED"/>
    <property type="match status" value="1"/>
</dbReference>
<dbReference type="SUPFAM" id="SSF53850">
    <property type="entry name" value="Periplasmic binding protein-like II"/>
    <property type="match status" value="1"/>
</dbReference>
<dbReference type="EMBL" id="JAERMS010000011">
    <property type="protein sequence ID" value="MBO1363173.1"/>
    <property type="molecule type" value="Genomic_DNA"/>
</dbReference>
<evidence type="ECO:0000256" key="1">
    <source>
        <dbReference type="ARBA" id="ARBA00004418"/>
    </source>
</evidence>
<dbReference type="Pfam" id="PF09084">
    <property type="entry name" value="NMT1"/>
    <property type="match status" value="1"/>
</dbReference>
<keyword evidence="3 4" id="KW-0732">Signal</keyword>
<dbReference type="Gene3D" id="3.40.190.10">
    <property type="entry name" value="Periplasmic binding protein-like II"/>
    <property type="match status" value="1"/>
</dbReference>
<organism evidence="6 7">
    <name type="scientific">Prevotella illustrans</name>
    <dbReference type="NCBI Taxonomy" id="2800387"/>
    <lineage>
        <taxon>Bacteria</taxon>
        <taxon>Pseudomonadati</taxon>
        <taxon>Bacteroidota</taxon>
        <taxon>Bacteroidia</taxon>
        <taxon>Bacteroidales</taxon>
        <taxon>Prevotellaceae</taxon>
        <taxon>Prevotella</taxon>
    </lineage>
</organism>
<dbReference type="Proteomes" id="UP000664265">
    <property type="component" value="Unassembled WGS sequence"/>
</dbReference>
<proteinExistence type="inferred from homology"/>
<protein>
    <submittedName>
        <fullName evidence="6">ABC transporter substrate-binding protein</fullName>
    </submittedName>
</protein>